<gene>
    <name evidence="3" type="primary">g3544</name>
    <name evidence="3" type="ORF">VP750_LOCUS3024</name>
</gene>
<feature type="region of interest" description="Disordered" evidence="1">
    <location>
        <begin position="181"/>
        <end position="202"/>
    </location>
</feature>
<comment type="caution">
    <text evidence="3">The sequence shown here is derived from an EMBL/GenBank/DDBJ whole genome shotgun (WGS) entry which is preliminary data.</text>
</comment>
<organism evidence="3 4">
    <name type="scientific">Coccomyxa viridis</name>
    <dbReference type="NCBI Taxonomy" id="1274662"/>
    <lineage>
        <taxon>Eukaryota</taxon>
        <taxon>Viridiplantae</taxon>
        <taxon>Chlorophyta</taxon>
        <taxon>core chlorophytes</taxon>
        <taxon>Trebouxiophyceae</taxon>
        <taxon>Trebouxiophyceae incertae sedis</taxon>
        <taxon>Coccomyxaceae</taxon>
        <taxon>Coccomyxa</taxon>
    </lineage>
</organism>
<dbReference type="InterPro" id="IPR004182">
    <property type="entry name" value="GRAM"/>
</dbReference>
<proteinExistence type="predicted"/>
<feature type="domain" description="GRAM" evidence="2">
    <location>
        <begin position="209"/>
        <end position="312"/>
    </location>
</feature>
<accession>A0ABP1FN14</accession>
<protein>
    <submittedName>
        <fullName evidence="3">G3544 protein</fullName>
    </submittedName>
</protein>
<reference evidence="3 4" key="1">
    <citation type="submission" date="2024-06" db="EMBL/GenBank/DDBJ databases">
        <authorList>
            <person name="Kraege A."/>
            <person name="Thomma B."/>
        </authorList>
    </citation>
    <scope>NUCLEOTIDE SEQUENCE [LARGE SCALE GENOMIC DNA]</scope>
</reference>
<dbReference type="EMBL" id="CAXHTA020000005">
    <property type="protein sequence ID" value="CAL5221365.1"/>
    <property type="molecule type" value="Genomic_DNA"/>
</dbReference>
<dbReference type="Gene3D" id="2.30.29.30">
    <property type="entry name" value="Pleckstrin-homology domain (PH domain)/Phosphotyrosine-binding domain (PTB)"/>
    <property type="match status" value="1"/>
</dbReference>
<keyword evidence="4" id="KW-1185">Reference proteome</keyword>
<feature type="compositionally biased region" description="Polar residues" evidence="1">
    <location>
        <begin position="45"/>
        <end position="62"/>
    </location>
</feature>
<dbReference type="InterPro" id="IPR011993">
    <property type="entry name" value="PH-like_dom_sf"/>
</dbReference>
<evidence type="ECO:0000313" key="4">
    <source>
        <dbReference type="Proteomes" id="UP001497392"/>
    </source>
</evidence>
<dbReference type="Pfam" id="PF02893">
    <property type="entry name" value="GRAM"/>
    <property type="match status" value="1"/>
</dbReference>
<dbReference type="Proteomes" id="UP001497392">
    <property type="component" value="Unassembled WGS sequence"/>
</dbReference>
<feature type="region of interest" description="Disordered" evidence="1">
    <location>
        <begin position="1"/>
        <end position="95"/>
    </location>
</feature>
<evidence type="ECO:0000256" key="1">
    <source>
        <dbReference type="SAM" id="MobiDB-lite"/>
    </source>
</evidence>
<evidence type="ECO:0000313" key="3">
    <source>
        <dbReference type="EMBL" id="CAL5221365.1"/>
    </source>
</evidence>
<name>A0ABP1FN14_9CHLO</name>
<sequence>MEHSGSGEEVTWSGEEESGSSQNAKAGAGVPAKATEANAEGKTAAGSTADASPQVKQASKGSDGNKDVAPDNMPPADGESEISWRGTRTGPAPNCVNADGEPIYDPLKDLELATAKVAEVAGQAAMKVSTKLVDKASAARRSLSHDAEISKHWNSIRDSASKAGTNITKLADNMSSWWANLDPIQNASPSPEDDGCQSSSAQGGVDVNKLFGLLQEEELMESFEVELRQAYSCNHNTLSKPQEIDFPGKMYITDRHTCFAASSGSVSFSLPHKAKQTVKKLLQGVGSGAYEVLLIAFGEKEHVVFTGFRADDLNSALALLEHLTSTE</sequence>
<evidence type="ECO:0000259" key="2">
    <source>
        <dbReference type="Pfam" id="PF02893"/>
    </source>
</evidence>